<dbReference type="PANTHER" id="PTHR39426">
    <property type="entry name" value="HOMOLOGY TO DEATH-ON-CURING PROTEIN OF PHAGE P1"/>
    <property type="match status" value="1"/>
</dbReference>
<keyword evidence="3" id="KW-1185">Reference proteome</keyword>
<evidence type="ECO:0000259" key="1">
    <source>
        <dbReference type="PROSITE" id="PS51459"/>
    </source>
</evidence>
<comment type="caution">
    <text evidence="2">The sequence shown here is derived from an EMBL/GenBank/DDBJ whole genome shotgun (WGS) entry which is preliminary data.</text>
</comment>
<dbReference type="Pfam" id="PF02661">
    <property type="entry name" value="Fic"/>
    <property type="match status" value="1"/>
</dbReference>
<dbReference type="InterPro" id="IPR036597">
    <property type="entry name" value="Fido-like_dom_sf"/>
</dbReference>
<dbReference type="InterPro" id="IPR006440">
    <property type="entry name" value="Doc"/>
</dbReference>
<dbReference type="InterPro" id="IPR053737">
    <property type="entry name" value="Type_II_TA_Toxin"/>
</dbReference>
<reference evidence="3" key="1">
    <citation type="journal article" date="2019" name="Int. J. Syst. Evol. Microbiol.">
        <title>The Global Catalogue of Microorganisms (GCM) 10K type strain sequencing project: providing services to taxonomists for standard genome sequencing and annotation.</title>
        <authorList>
            <consortium name="The Broad Institute Genomics Platform"/>
            <consortium name="The Broad Institute Genome Sequencing Center for Infectious Disease"/>
            <person name="Wu L."/>
            <person name="Ma J."/>
        </authorList>
    </citation>
    <scope>NUCLEOTIDE SEQUENCE [LARGE SCALE GENOMIC DNA]</scope>
    <source>
        <strain evidence="3">CCUG 60742</strain>
    </source>
</reference>
<feature type="domain" description="Fido" evidence="1">
    <location>
        <begin position="2"/>
        <end position="120"/>
    </location>
</feature>
<name>A0ABW2ZD72_9SPHI</name>
<dbReference type="PROSITE" id="PS51459">
    <property type="entry name" value="FIDO"/>
    <property type="match status" value="1"/>
</dbReference>
<protein>
    <submittedName>
        <fullName evidence="2">Type II toxin-antitoxin system death-on-curing family toxin</fullName>
    </submittedName>
</protein>
<dbReference type="InterPro" id="IPR003812">
    <property type="entry name" value="Fido"/>
</dbReference>
<dbReference type="Gene3D" id="1.20.120.1870">
    <property type="entry name" value="Fic/DOC protein, Fido domain"/>
    <property type="match status" value="1"/>
</dbReference>
<dbReference type="EMBL" id="JBHTIA010000003">
    <property type="protein sequence ID" value="MFD0764146.1"/>
    <property type="molecule type" value="Genomic_DNA"/>
</dbReference>
<evidence type="ECO:0000313" key="2">
    <source>
        <dbReference type="EMBL" id="MFD0764146.1"/>
    </source>
</evidence>
<dbReference type="Proteomes" id="UP001597073">
    <property type="component" value="Unassembled WGS sequence"/>
</dbReference>
<dbReference type="RefSeq" id="WP_377139088.1">
    <property type="nucleotide sequence ID" value="NZ_JBHTIA010000003.1"/>
</dbReference>
<evidence type="ECO:0000313" key="3">
    <source>
        <dbReference type="Proteomes" id="UP001597073"/>
    </source>
</evidence>
<accession>A0ABW2ZD72</accession>
<organism evidence="2 3">
    <name type="scientific">Mucilaginibacter lutimaris</name>
    <dbReference type="NCBI Taxonomy" id="931629"/>
    <lineage>
        <taxon>Bacteria</taxon>
        <taxon>Pseudomonadati</taxon>
        <taxon>Bacteroidota</taxon>
        <taxon>Sphingobacteriia</taxon>
        <taxon>Sphingobacteriales</taxon>
        <taxon>Sphingobacteriaceae</taxon>
        <taxon>Mucilaginibacter</taxon>
    </lineage>
</organism>
<dbReference type="SUPFAM" id="SSF140931">
    <property type="entry name" value="Fic-like"/>
    <property type="match status" value="1"/>
</dbReference>
<gene>
    <name evidence="2" type="ORF">ACFQZI_04745</name>
</gene>
<dbReference type="PANTHER" id="PTHR39426:SF1">
    <property type="entry name" value="HOMOLOGY TO DEATH-ON-CURING PROTEIN OF PHAGE P1"/>
    <property type="match status" value="1"/>
</dbReference>
<sequence length="130" mass="14756">MITVDAALRAHNRLIDLFGGSKGIRDKDLLDSALNRPFATFDNIDLYPTAIEKAVALLESIAINYPFVDGNKRTAYTLMEVILRHGKFIPIATQEEKYNLVIKVCIGEYRFEEIKLWLLANCKPLSTKIK</sequence>
<proteinExistence type="predicted"/>